<dbReference type="GeneTree" id="ENSGT00390000016702"/>
<evidence type="ECO:0000256" key="5">
    <source>
        <dbReference type="ARBA" id="ARBA00022454"/>
    </source>
</evidence>
<dbReference type="Proteomes" id="UP000694557">
    <property type="component" value="Unassembled WGS sequence"/>
</dbReference>
<dbReference type="GO" id="GO:0031511">
    <property type="term" value="C:Mis6-Sim4 complex"/>
    <property type="evidence" value="ECO:0007669"/>
    <property type="project" value="TreeGrafter"/>
</dbReference>
<evidence type="ECO:0000256" key="4">
    <source>
        <dbReference type="ARBA" id="ARBA00016395"/>
    </source>
</evidence>
<evidence type="ECO:0000256" key="1">
    <source>
        <dbReference type="ARBA" id="ARBA00004123"/>
    </source>
</evidence>
<dbReference type="GO" id="GO:0005634">
    <property type="term" value="C:nucleus"/>
    <property type="evidence" value="ECO:0007669"/>
    <property type="project" value="UniProtKB-SubCell"/>
</dbReference>
<accession>A0A8C7FJR5</accession>
<evidence type="ECO:0000313" key="9">
    <source>
        <dbReference type="Ensembl" id="ENSOKIP00005029059.1"/>
    </source>
</evidence>
<dbReference type="Ensembl" id="ENSOKIT00005030747.1">
    <property type="protein sequence ID" value="ENSOKIP00005029059.1"/>
    <property type="gene ID" value="ENSOKIG00005012566.1"/>
</dbReference>
<dbReference type="Pfam" id="PF09496">
    <property type="entry name" value="CENP-O"/>
    <property type="match status" value="1"/>
</dbReference>
<feature type="coiled-coil region" evidence="8">
    <location>
        <begin position="23"/>
        <end position="66"/>
    </location>
</feature>
<keyword evidence="7" id="KW-0137">Centromere</keyword>
<dbReference type="RefSeq" id="XP_020357167.1">
    <property type="nucleotide sequence ID" value="XM_020501578.2"/>
</dbReference>
<sequence>MLVGYNVLSNLKIYISRGVLGHLKMLEMEANNLELKQQELRQRGRQEELNANLQALLSKRDQLKAEIKANTSLQKMRTLLDQTGVPYERNEDVDNLEDGSDNSQLLLMMARHTQLKDLLHAHHLIGGYDVLQTRKGKGVCVSLATAYEGVYLETYNLEIDLGSNLRICRHNIPPFIPLERLVTQGNMQTDIRDFLDTLSQYLNAYAGRKQQLHLTKEIHSSVQVAESNALCTILVLMFTIPGEKAEAALCTLQYADHTQRLPTRVNIESEDTALVSSPQWKKNQALLLETPLHTALVTMKKTGSIA</sequence>
<dbReference type="InterPro" id="IPR018464">
    <property type="entry name" value="CENP-O"/>
</dbReference>
<keyword evidence="6" id="KW-0539">Nucleus</keyword>
<evidence type="ECO:0000313" key="10">
    <source>
        <dbReference type="Proteomes" id="UP000694557"/>
    </source>
</evidence>
<name>A0A8C7FJR5_ONCKI</name>
<dbReference type="PANTHER" id="PTHR14582:SF1">
    <property type="entry name" value="CENTROMERE PROTEIN O"/>
    <property type="match status" value="1"/>
</dbReference>
<dbReference type="PANTHER" id="PTHR14582">
    <property type="entry name" value="INNER KINETOCHORE SUBUNIT MAL2"/>
    <property type="match status" value="1"/>
</dbReference>
<evidence type="ECO:0000256" key="2">
    <source>
        <dbReference type="ARBA" id="ARBA00004584"/>
    </source>
</evidence>
<dbReference type="CDD" id="cd23835">
    <property type="entry name" value="DRWD-N_CENP-O"/>
    <property type="match status" value="1"/>
</dbReference>
<keyword evidence="10" id="KW-1185">Reference proteome</keyword>
<proteinExistence type="inferred from homology"/>
<evidence type="ECO:0000256" key="3">
    <source>
        <dbReference type="ARBA" id="ARBA00007321"/>
    </source>
</evidence>
<gene>
    <name evidence="9" type="primary">cenpo</name>
</gene>
<organism evidence="9 10">
    <name type="scientific">Oncorhynchus kisutch</name>
    <name type="common">Coho salmon</name>
    <name type="synonym">Salmo kisutch</name>
    <dbReference type="NCBI Taxonomy" id="8019"/>
    <lineage>
        <taxon>Eukaryota</taxon>
        <taxon>Metazoa</taxon>
        <taxon>Chordata</taxon>
        <taxon>Craniata</taxon>
        <taxon>Vertebrata</taxon>
        <taxon>Euteleostomi</taxon>
        <taxon>Actinopterygii</taxon>
        <taxon>Neopterygii</taxon>
        <taxon>Teleostei</taxon>
        <taxon>Protacanthopterygii</taxon>
        <taxon>Salmoniformes</taxon>
        <taxon>Salmonidae</taxon>
        <taxon>Salmoninae</taxon>
        <taxon>Oncorhynchus</taxon>
    </lineage>
</organism>
<reference evidence="9" key="2">
    <citation type="submission" date="2025-09" db="UniProtKB">
        <authorList>
            <consortium name="Ensembl"/>
        </authorList>
    </citation>
    <scope>IDENTIFICATION</scope>
</reference>
<dbReference type="CTD" id="79172"/>
<protein>
    <recommendedName>
        <fullName evidence="4">Centromere protein O</fullName>
    </recommendedName>
</protein>
<keyword evidence="8" id="KW-0175">Coiled coil</keyword>
<reference evidence="9" key="1">
    <citation type="submission" date="2025-08" db="UniProtKB">
        <authorList>
            <consortium name="Ensembl"/>
        </authorList>
    </citation>
    <scope>IDENTIFICATION</scope>
</reference>
<evidence type="ECO:0000256" key="6">
    <source>
        <dbReference type="ARBA" id="ARBA00023242"/>
    </source>
</evidence>
<evidence type="ECO:0000256" key="7">
    <source>
        <dbReference type="ARBA" id="ARBA00023328"/>
    </source>
</evidence>
<comment type="similarity">
    <text evidence="3">Belongs to the CENP-O/MCM21 family.</text>
</comment>
<evidence type="ECO:0000256" key="8">
    <source>
        <dbReference type="SAM" id="Coils"/>
    </source>
</evidence>
<dbReference type="AlphaFoldDB" id="A0A8C7FJR5"/>
<keyword evidence="5" id="KW-0158">Chromosome</keyword>
<dbReference type="KEGG" id="oki:109904319"/>
<dbReference type="GeneID" id="109904319"/>
<comment type="subcellular location">
    <subcellularLocation>
        <location evidence="2">Chromosome</location>
        <location evidence="2">Centromere</location>
    </subcellularLocation>
    <subcellularLocation>
        <location evidence="1">Nucleus</location>
    </subcellularLocation>
</comment>